<protein>
    <submittedName>
        <fullName evidence="2">Uncharacterized protein</fullName>
    </submittedName>
</protein>
<comment type="caution">
    <text evidence="2">The sequence shown here is derived from an EMBL/GenBank/DDBJ whole genome shotgun (WGS) entry which is preliminary data.</text>
</comment>
<evidence type="ECO:0000313" key="2">
    <source>
        <dbReference type="EMBL" id="KIE57795.1"/>
    </source>
</evidence>
<feature type="region of interest" description="Disordered" evidence="1">
    <location>
        <begin position="1"/>
        <end position="44"/>
    </location>
</feature>
<accession>A0ABR4ZU60</accession>
<evidence type="ECO:0000313" key="3">
    <source>
        <dbReference type="Proteomes" id="UP000031594"/>
    </source>
</evidence>
<name>A0ABR4ZU60_9BACT</name>
<organism evidence="2 3">
    <name type="scientific">Methylacidiphilum kamchatkense Kam1</name>
    <dbReference type="NCBI Taxonomy" id="1202785"/>
    <lineage>
        <taxon>Bacteria</taxon>
        <taxon>Pseudomonadati</taxon>
        <taxon>Verrucomicrobiota</taxon>
        <taxon>Methylacidiphilae</taxon>
        <taxon>Methylacidiphilales</taxon>
        <taxon>Methylacidiphilaceae</taxon>
        <taxon>Methylacidiphilum (ex Ratnadevi et al. 2023)</taxon>
    </lineage>
</organism>
<sequence>MVLPVKSAHQVSDPRAKESGGPPAPDRFPSRPAECVPPADRRHSRSLTIAKRACSLLGTNQPMGHKKKSLLCKGKKLLLLTGCFQKLKAE</sequence>
<dbReference type="Proteomes" id="UP000031594">
    <property type="component" value="Unassembled WGS sequence"/>
</dbReference>
<reference evidence="2 3" key="1">
    <citation type="submission" date="2014-08" db="EMBL/GenBank/DDBJ databases">
        <title>Methylacidiphilum kamchatkense strain Kam1 draft genome sequence.</title>
        <authorList>
            <person name="Birkeland N.-K."/>
            <person name="Erikstad H.A."/>
        </authorList>
    </citation>
    <scope>NUCLEOTIDE SEQUENCE [LARGE SCALE GENOMIC DNA]</scope>
    <source>
        <strain evidence="2 3">Kam1</strain>
    </source>
</reference>
<dbReference type="RefSeq" id="WP_039722250.1">
    <property type="nucleotide sequence ID" value="NZ_CP037899.1"/>
</dbReference>
<dbReference type="EMBL" id="JQNX01000011">
    <property type="protein sequence ID" value="KIE57795.1"/>
    <property type="molecule type" value="Genomic_DNA"/>
</dbReference>
<proteinExistence type="predicted"/>
<evidence type="ECO:0000256" key="1">
    <source>
        <dbReference type="SAM" id="MobiDB-lite"/>
    </source>
</evidence>
<gene>
    <name evidence="2" type="ORF">A946_11225</name>
</gene>
<keyword evidence="3" id="KW-1185">Reference proteome</keyword>